<comment type="caution">
    <text evidence="1">The sequence shown here is derived from an EMBL/GenBank/DDBJ whole genome shotgun (WGS) entry which is preliminary data.</text>
</comment>
<proteinExistence type="predicted"/>
<name>A0ABU1FE10_9RHOB</name>
<dbReference type="RefSeq" id="WP_310458774.1">
    <property type="nucleotide sequence ID" value="NZ_JAVKPH010000030.1"/>
</dbReference>
<feature type="non-terminal residue" evidence="1">
    <location>
        <position position="1"/>
    </location>
</feature>
<reference evidence="1 2" key="1">
    <citation type="submission" date="2023-09" db="EMBL/GenBank/DDBJ databases">
        <title>Xinfangfangia sedmenti sp. nov., isolated the sedment.</title>
        <authorList>
            <person name="Xu L."/>
        </authorList>
    </citation>
    <scope>NUCLEOTIDE SEQUENCE [LARGE SCALE GENOMIC DNA]</scope>
    <source>
        <strain evidence="1 2">LG-4</strain>
    </source>
</reference>
<sequence>HHGSHRISLSGERGTPALSRFVQQSHPKMNNPVDATIHHSFLVADVRCGLVLDDLGAVLHVLGMEPPY</sequence>
<protein>
    <submittedName>
        <fullName evidence="1">Uncharacterized protein</fullName>
    </submittedName>
</protein>
<keyword evidence="2" id="KW-1185">Reference proteome</keyword>
<evidence type="ECO:0000313" key="2">
    <source>
        <dbReference type="Proteomes" id="UP001247754"/>
    </source>
</evidence>
<accession>A0ABU1FE10</accession>
<organism evidence="1 2">
    <name type="scientific">Ruixingdingia sedimenti</name>
    <dbReference type="NCBI Taxonomy" id="3073604"/>
    <lineage>
        <taxon>Bacteria</taxon>
        <taxon>Pseudomonadati</taxon>
        <taxon>Pseudomonadota</taxon>
        <taxon>Alphaproteobacteria</taxon>
        <taxon>Rhodobacterales</taxon>
        <taxon>Paracoccaceae</taxon>
        <taxon>Ruixingdingia</taxon>
    </lineage>
</organism>
<gene>
    <name evidence="1" type="ORF">RGD00_18565</name>
</gene>
<dbReference type="Proteomes" id="UP001247754">
    <property type="component" value="Unassembled WGS sequence"/>
</dbReference>
<evidence type="ECO:0000313" key="1">
    <source>
        <dbReference type="EMBL" id="MDR5654617.1"/>
    </source>
</evidence>
<dbReference type="EMBL" id="JAVKPH010000030">
    <property type="protein sequence ID" value="MDR5654617.1"/>
    <property type="molecule type" value="Genomic_DNA"/>
</dbReference>